<dbReference type="AlphaFoldDB" id="A0A7X2D1K1"/>
<dbReference type="RefSeq" id="WP_153497257.1">
    <property type="nucleotide sequence ID" value="NZ_CBCRWP010000028.1"/>
</dbReference>
<sequence length="159" mass="18639">MKLKDAIRYYELTGRDILSDIDKQAQYLRDLELFDFVHDDFTEVLESLYENLLLLWSDGKVIDENISIPTKEELTAKYLTSIPKEKSEEDNQEVVFEAPSLLKKTEKTENKTFNLLVSLVNSEIDISQFMNFEIELVIDIVNTVAEKREEQEKKNKNKL</sequence>
<reference evidence="1 2" key="1">
    <citation type="submission" date="2019-10" db="EMBL/GenBank/DDBJ databases">
        <authorList>
            <person name="Dong K."/>
        </authorList>
    </citation>
    <scope>NUCLEOTIDE SEQUENCE [LARGE SCALE GENOMIC DNA]</scope>
    <source>
        <strain evidence="1 2">DSM 28960</strain>
    </source>
</reference>
<keyword evidence="2" id="KW-1185">Reference proteome</keyword>
<evidence type="ECO:0000313" key="2">
    <source>
        <dbReference type="Proteomes" id="UP000439550"/>
    </source>
</evidence>
<comment type="caution">
    <text evidence="1">The sequence shown here is derived from an EMBL/GenBank/DDBJ whole genome shotgun (WGS) entry which is preliminary data.</text>
</comment>
<gene>
    <name evidence="1" type="ORF">GHI93_12020</name>
</gene>
<dbReference type="OrthoDB" id="9553431at2"/>
<dbReference type="Proteomes" id="UP000439550">
    <property type="component" value="Unassembled WGS sequence"/>
</dbReference>
<dbReference type="EMBL" id="WITJ01000026">
    <property type="protein sequence ID" value="MQW40641.1"/>
    <property type="molecule type" value="Genomic_DNA"/>
</dbReference>
<accession>A0A7X2D1K1</accession>
<proteinExistence type="predicted"/>
<protein>
    <submittedName>
        <fullName evidence="1">Uncharacterized protein</fullName>
    </submittedName>
</protein>
<name>A0A7X2D1K1_9LACT</name>
<evidence type="ECO:0000313" key="1">
    <source>
        <dbReference type="EMBL" id="MQW40641.1"/>
    </source>
</evidence>
<organism evidence="1 2">
    <name type="scientific">Lactococcus hircilactis</name>
    <dbReference type="NCBI Taxonomy" id="1494462"/>
    <lineage>
        <taxon>Bacteria</taxon>
        <taxon>Bacillati</taxon>
        <taxon>Bacillota</taxon>
        <taxon>Bacilli</taxon>
        <taxon>Lactobacillales</taxon>
        <taxon>Streptococcaceae</taxon>
        <taxon>Lactococcus</taxon>
    </lineage>
</organism>